<gene>
    <name evidence="10" type="ORF">ACFY8O_14025</name>
</gene>
<sequence>MSDAVPEPVVVQPVVAPLTSAAVVLVATIEPGGESAVRAVLPDLAAFARSIGFRVPSAGLACVTGFGSEAWDRLFAGPRPADLRPFQELRGPLHHAPATPGDLLFHVRAEQMDVCFEWVSQLLGRLGNAVKVVDEVHGFRYFDHRDLLGFVDGTENPVGDDARSAALVGAEDPPFEGGSYVVVQKYLHDLAGWNALSTEQQERIIGRTKFTDMELADDVKPADSHVALNTVTGADGTERDILRANMPFGSFERGEFGTYFIGYAADPGVTEQMLRNMFLGNPPGTHDRILDFSTAVTGTLFHAPRADFLDAPPPPPSPARTTAVPEPQASAPAAPAVRDGSLRIGSLQESAPR</sequence>
<dbReference type="SUPFAM" id="SSF54909">
    <property type="entry name" value="Dimeric alpha+beta barrel"/>
    <property type="match status" value="1"/>
</dbReference>
<dbReference type="PANTHER" id="PTHR30521:SF0">
    <property type="entry name" value="DYP-TYPE PEROXIDASE FAMILY PROTEIN"/>
    <property type="match status" value="1"/>
</dbReference>
<keyword evidence="5" id="KW-0408">Iron</keyword>
<evidence type="ECO:0000259" key="8">
    <source>
        <dbReference type="Pfam" id="PF04261"/>
    </source>
</evidence>
<evidence type="ECO:0000256" key="4">
    <source>
        <dbReference type="ARBA" id="ARBA00023002"/>
    </source>
</evidence>
<evidence type="ECO:0000256" key="6">
    <source>
        <dbReference type="ARBA" id="ARBA00025737"/>
    </source>
</evidence>
<comment type="caution">
    <text evidence="10">The sequence shown here is derived from an EMBL/GenBank/DDBJ whole genome shotgun (WGS) entry which is preliminary data.</text>
</comment>
<keyword evidence="11" id="KW-1185">Reference proteome</keyword>
<name>A0ABW6X5X7_9ACTN</name>
<proteinExistence type="inferred from homology"/>
<feature type="domain" description="Dyp-type peroxidase N-terminal" evidence="8">
    <location>
        <begin position="12"/>
        <end position="140"/>
    </location>
</feature>
<dbReference type="PANTHER" id="PTHR30521">
    <property type="entry name" value="DEFERROCHELATASE/PEROXIDASE"/>
    <property type="match status" value="1"/>
</dbReference>
<dbReference type="InterPro" id="IPR048328">
    <property type="entry name" value="Dyp_perox_C"/>
</dbReference>
<keyword evidence="4" id="KW-0560">Oxidoreductase</keyword>
<dbReference type="RefSeq" id="WP_145805368.1">
    <property type="nucleotide sequence ID" value="NZ_JBIBEG010000003.1"/>
</dbReference>
<dbReference type="NCBIfam" id="TIGR01413">
    <property type="entry name" value="Dyp_perox_fam"/>
    <property type="match status" value="1"/>
</dbReference>
<evidence type="ECO:0000256" key="7">
    <source>
        <dbReference type="SAM" id="MobiDB-lite"/>
    </source>
</evidence>
<evidence type="ECO:0000256" key="5">
    <source>
        <dbReference type="ARBA" id="ARBA00023004"/>
    </source>
</evidence>
<evidence type="ECO:0000259" key="9">
    <source>
        <dbReference type="Pfam" id="PF20628"/>
    </source>
</evidence>
<keyword evidence="3" id="KW-0479">Metal-binding</keyword>
<dbReference type="InterPro" id="IPR011008">
    <property type="entry name" value="Dimeric_a/b-barrel"/>
</dbReference>
<feature type="compositionally biased region" description="Low complexity" evidence="7">
    <location>
        <begin position="319"/>
        <end position="336"/>
    </location>
</feature>
<keyword evidence="2 10" id="KW-0575">Peroxidase</keyword>
<accession>A0ABW6X5X7</accession>
<protein>
    <submittedName>
        <fullName evidence="10">Dyp-type peroxidase</fullName>
    </submittedName>
</protein>
<reference evidence="10 11" key="1">
    <citation type="submission" date="2024-10" db="EMBL/GenBank/DDBJ databases">
        <title>The Natural Products Discovery Center: Release of the First 8490 Sequenced Strains for Exploring Actinobacteria Biosynthetic Diversity.</title>
        <authorList>
            <person name="Kalkreuter E."/>
            <person name="Kautsar S.A."/>
            <person name="Yang D."/>
            <person name="Bader C.D."/>
            <person name="Teijaro C.N."/>
            <person name="Fluegel L."/>
            <person name="Davis C.M."/>
            <person name="Simpson J.R."/>
            <person name="Lauterbach L."/>
            <person name="Steele A.D."/>
            <person name="Gui C."/>
            <person name="Meng S."/>
            <person name="Li G."/>
            <person name="Viehrig K."/>
            <person name="Ye F."/>
            <person name="Su P."/>
            <person name="Kiefer A.F."/>
            <person name="Nichols A."/>
            <person name="Cepeda A.J."/>
            <person name="Yan W."/>
            <person name="Fan B."/>
            <person name="Jiang Y."/>
            <person name="Adhikari A."/>
            <person name="Zheng C.-J."/>
            <person name="Schuster L."/>
            <person name="Cowan T.M."/>
            <person name="Smanski M.J."/>
            <person name="Chevrette M.G."/>
            <person name="De Carvalho L.P.S."/>
            <person name="Shen B."/>
        </authorList>
    </citation>
    <scope>NUCLEOTIDE SEQUENCE [LARGE SCALE GENOMIC DNA]</scope>
    <source>
        <strain evidence="10 11">NPDC012540</strain>
    </source>
</reference>
<dbReference type="InterPro" id="IPR006314">
    <property type="entry name" value="Dyp_peroxidase"/>
</dbReference>
<dbReference type="PROSITE" id="PS51404">
    <property type="entry name" value="DYP_PEROXIDASE"/>
    <property type="match status" value="1"/>
</dbReference>
<feature type="region of interest" description="Disordered" evidence="7">
    <location>
        <begin position="305"/>
        <end position="353"/>
    </location>
</feature>
<dbReference type="EMBL" id="JBIBEG010000003">
    <property type="protein sequence ID" value="MFF5897037.1"/>
    <property type="molecule type" value="Genomic_DNA"/>
</dbReference>
<dbReference type="Proteomes" id="UP001602322">
    <property type="component" value="Unassembled WGS sequence"/>
</dbReference>
<evidence type="ECO:0000313" key="11">
    <source>
        <dbReference type="Proteomes" id="UP001602322"/>
    </source>
</evidence>
<evidence type="ECO:0000313" key="10">
    <source>
        <dbReference type="EMBL" id="MFF5897037.1"/>
    </source>
</evidence>
<dbReference type="GO" id="GO:0004601">
    <property type="term" value="F:peroxidase activity"/>
    <property type="evidence" value="ECO:0007669"/>
    <property type="project" value="UniProtKB-KW"/>
</dbReference>
<dbReference type="Pfam" id="PF04261">
    <property type="entry name" value="Dyp_perox_N"/>
    <property type="match status" value="1"/>
</dbReference>
<evidence type="ECO:0000256" key="3">
    <source>
        <dbReference type="ARBA" id="ARBA00022723"/>
    </source>
</evidence>
<organism evidence="10 11">
    <name type="scientific">Streptomyces argenteolus</name>
    <dbReference type="NCBI Taxonomy" id="67274"/>
    <lineage>
        <taxon>Bacteria</taxon>
        <taxon>Bacillati</taxon>
        <taxon>Actinomycetota</taxon>
        <taxon>Actinomycetes</taxon>
        <taxon>Kitasatosporales</taxon>
        <taxon>Streptomycetaceae</taxon>
        <taxon>Streptomyces</taxon>
    </lineage>
</organism>
<comment type="similarity">
    <text evidence="6">Belongs to the DyP-type peroxidase family.</text>
</comment>
<feature type="domain" description="Dyp-type peroxidase C-terminal" evidence="9">
    <location>
        <begin position="143"/>
        <end position="307"/>
    </location>
</feature>
<dbReference type="InterPro" id="IPR048327">
    <property type="entry name" value="Dyp_perox_N"/>
</dbReference>
<comment type="cofactor">
    <cofactor evidence="1">
        <name>heme b</name>
        <dbReference type="ChEBI" id="CHEBI:60344"/>
    </cofactor>
</comment>
<evidence type="ECO:0000256" key="2">
    <source>
        <dbReference type="ARBA" id="ARBA00022559"/>
    </source>
</evidence>
<dbReference type="Pfam" id="PF20628">
    <property type="entry name" value="Dyp_perox_C"/>
    <property type="match status" value="1"/>
</dbReference>
<evidence type="ECO:0000256" key="1">
    <source>
        <dbReference type="ARBA" id="ARBA00001970"/>
    </source>
</evidence>